<dbReference type="EMBL" id="OZ034815">
    <property type="protein sequence ID" value="CAL1367975.1"/>
    <property type="molecule type" value="Genomic_DNA"/>
</dbReference>
<organism evidence="2 4">
    <name type="scientific">Linum trigynum</name>
    <dbReference type="NCBI Taxonomy" id="586398"/>
    <lineage>
        <taxon>Eukaryota</taxon>
        <taxon>Viridiplantae</taxon>
        <taxon>Streptophyta</taxon>
        <taxon>Embryophyta</taxon>
        <taxon>Tracheophyta</taxon>
        <taxon>Spermatophyta</taxon>
        <taxon>Magnoliopsida</taxon>
        <taxon>eudicotyledons</taxon>
        <taxon>Gunneridae</taxon>
        <taxon>Pentapetalae</taxon>
        <taxon>rosids</taxon>
        <taxon>fabids</taxon>
        <taxon>Malpighiales</taxon>
        <taxon>Linaceae</taxon>
        <taxon>Linum</taxon>
    </lineage>
</organism>
<dbReference type="AlphaFoldDB" id="A0AAV2D7H1"/>
<reference evidence="2 4" key="1">
    <citation type="submission" date="2024-04" db="EMBL/GenBank/DDBJ databases">
        <authorList>
            <person name="Fracassetti M."/>
        </authorList>
    </citation>
    <scope>NUCLEOTIDE SEQUENCE [LARGE SCALE GENOMIC DNA]</scope>
</reference>
<proteinExistence type="predicted"/>
<feature type="region of interest" description="Disordered" evidence="1">
    <location>
        <begin position="22"/>
        <end position="122"/>
    </location>
</feature>
<dbReference type="Proteomes" id="UP001497516">
    <property type="component" value="Chromosome 2"/>
</dbReference>
<protein>
    <submittedName>
        <fullName evidence="2">Uncharacterized protein</fullName>
    </submittedName>
</protein>
<evidence type="ECO:0000256" key="1">
    <source>
        <dbReference type="SAM" id="MobiDB-lite"/>
    </source>
</evidence>
<evidence type="ECO:0000313" key="2">
    <source>
        <dbReference type="EMBL" id="CAL1367969.1"/>
    </source>
</evidence>
<sequence length="122" mass="13440">MNEERKKNGVAYLSEVYTASLKAGIDSPHRSSAAQARNRGEGRGNYRRNEAVESDSSAEMGGSSGGCRESLQVSLSNERKKGKYRGKTRGSWVGRGEDTGKGWEVETSPSIWRERRRNSNGV</sequence>
<accession>A0AAV2D7H1</accession>
<gene>
    <name evidence="2" type="ORF">LTRI10_LOCUS11355</name>
    <name evidence="3" type="ORF">LTRI10_LOCUS11357</name>
</gene>
<dbReference type="EMBL" id="OZ034815">
    <property type="protein sequence ID" value="CAL1367969.1"/>
    <property type="molecule type" value="Genomic_DNA"/>
</dbReference>
<feature type="compositionally biased region" description="Basic and acidic residues" evidence="1">
    <location>
        <begin position="38"/>
        <end position="51"/>
    </location>
</feature>
<name>A0AAV2D7H1_9ROSI</name>
<evidence type="ECO:0000313" key="3">
    <source>
        <dbReference type="EMBL" id="CAL1367975.1"/>
    </source>
</evidence>
<feature type="compositionally biased region" description="Basic and acidic residues" evidence="1">
    <location>
        <begin position="95"/>
        <end position="104"/>
    </location>
</feature>
<keyword evidence="4" id="KW-1185">Reference proteome</keyword>
<evidence type="ECO:0000313" key="4">
    <source>
        <dbReference type="Proteomes" id="UP001497516"/>
    </source>
</evidence>